<dbReference type="InterPro" id="IPR005119">
    <property type="entry name" value="LysR_subst-bd"/>
</dbReference>
<keyword evidence="3" id="KW-0238">DNA-binding</keyword>
<evidence type="ECO:0000313" key="6">
    <source>
        <dbReference type="EMBL" id="NOU92603.1"/>
    </source>
</evidence>
<dbReference type="Pfam" id="PF00126">
    <property type="entry name" value="HTH_1"/>
    <property type="match status" value="1"/>
</dbReference>
<dbReference type="InterPro" id="IPR036388">
    <property type="entry name" value="WH-like_DNA-bd_sf"/>
</dbReference>
<name>A0A972K080_9BACL</name>
<dbReference type="Gene3D" id="1.10.10.10">
    <property type="entry name" value="Winged helix-like DNA-binding domain superfamily/Winged helix DNA-binding domain"/>
    <property type="match status" value="1"/>
</dbReference>
<keyword evidence="7" id="KW-1185">Reference proteome</keyword>
<dbReference type="Gene3D" id="3.40.190.290">
    <property type="match status" value="1"/>
</dbReference>
<dbReference type="CDD" id="cd05466">
    <property type="entry name" value="PBP2_LTTR_substrate"/>
    <property type="match status" value="1"/>
</dbReference>
<proteinExistence type="inferred from homology"/>
<dbReference type="SUPFAM" id="SSF53850">
    <property type="entry name" value="Periplasmic binding protein-like II"/>
    <property type="match status" value="1"/>
</dbReference>
<dbReference type="SUPFAM" id="SSF46785">
    <property type="entry name" value="Winged helix' DNA-binding domain"/>
    <property type="match status" value="1"/>
</dbReference>
<dbReference type="AlphaFoldDB" id="A0A972K080"/>
<evidence type="ECO:0000259" key="5">
    <source>
        <dbReference type="PROSITE" id="PS50931"/>
    </source>
</evidence>
<reference evidence="6" key="1">
    <citation type="submission" date="2019-10" db="EMBL/GenBank/DDBJ databases">
        <title>Description of Paenibacillus glebae sp. nov.</title>
        <authorList>
            <person name="Carlier A."/>
            <person name="Qi S."/>
        </authorList>
    </citation>
    <scope>NUCLEOTIDE SEQUENCE</scope>
    <source>
        <strain evidence="6">LMG 31456</strain>
    </source>
</reference>
<dbReference type="PROSITE" id="PS50931">
    <property type="entry name" value="HTH_LYSR"/>
    <property type="match status" value="1"/>
</dbReference>
<comment type="caution">
    <text evidence="6">The sequence shown here is derived from an EMBL/GenBank/DDBJ whole genome shotgun (WGS) entry which is preliminary data.</text>
</comment>
<organism evidence="6 7">
    <name type="scientific">Paenibacillus foliorum</name>
    <dbReference type="NCBI Taxonomy" id="2654974"/>
    <lineage>
        <taxon>Bacteria</taxon>
        <taxon>Bacillati</taxon>
        <taxon>Bacillota</taxon>
        <taxon>Bacilli</taxon>
        <taxon>Bacillales</taxon>
        <taxon>Paenibacillaceae</taxon>
        <taxon>Paenibacillus</taxon>
    </lineage>
</organism>
<dbReference type="PANTHER" id="PTHR30419:SF28">
    <property type="entry name" value="HTH-TYPE TRANSCRIPTIONAL REGULATOR BSDA"/>
    <property type="match status" value="1"/>
</dbReference>
<dbReference type="PRINTS" id="PR00039">
    <property type="entry name" value="HTHLYSR"/>
</dbReference>
<dbReference type="GO" id="GO:0003700">
    <property type="term" value="F:DNA-binding transcription factor activity"/>
    <property type="evidence" value="ECO:0007669"/>
    <property type="project" value="InterPro"/>
</dbReference>
<evidence type="ECO:0000256" key="1">
    <source>
        <dbReference type="ARBA" id="ARBA00009437"/>
    </source>
</evidence>
<dbReference type="InterPro" id="IPR000847">
    <property type="entry name" value="LysR_HTH_N"/>
</dbReference>
<feature type="domain" description="HTH lysR-type" evidence="5">
    <location>
        <begin position="8"/>
        <end position="65"/>
    </location>
</feature>
<evidence type="ECO:0000256" key="3">
    <source>
        <dbReference type="ARBA" id="ARBA00023125"/>
    </source>
</evidence>
<dbReference type="InterPro" id="IPR036390">
    <property type="entry name" value="WH_DNA-bd_sf"/>
</dbReference>
<dbReference type="GO" id="GO:0003677">
    <property type="term" value="F:DNA binding"/>
    <property type="evidence" value="ECO:0007669"/>
    <property type="project" value="UniProtKB-KW"/>
</dbReference>
<keyword evidence="2" id="KW-0805">Transcription regulation</keyword>
<dbReference type="Proteomes" id="UP000641588">
    <property type="component" value="Unassembled WGS sequence"/>
</dbReference>
<evidence type="ECO:0000313" key="7">
    <source>
        <dbReference type="Proteomes" id="UP000641588"/>
    </source>
</evidence>
<keyword evidence="4" id="KW-0804">Transcription</keyword>
<evidence type="ECO:0000256" key="2">
    <source>
        <dbReference type="ARBA" id="ARBA00023015"/>
    </source>
</evidence>
<evidence type="ECO:0000256" key="4">
    <source>
        <dbReference type="ARBA" id="ARBA00023163"/>
    </source>
</evidence>
<gene>
    <name evidence="6" type="ORF">GC093_05080</name>
</gene>
<comment type="similarity">
    <text evidence="1">Belongs to the LysR transcriptional regulatory family.</text>
</comment>
<dbReference type="InterPro" id="IPR050950">
    <property type="entry name" value="HTH-type_LysR_regulators"/>
</dbReference>
<dbReference type="PANTHER" id="PTHR30419">
    <property type="entry name" value="HTH-TYPE TRANSCRIPTIONAL REGULATOR YBHD"/>
    <property type="match status" value="1"/>
</dbReference>
<dbReference type="EMBL" id="WHOD01000017">
    <property type="protein sequence ID" value="NOU92603.1"/>
    <property type="molecule type" value="Genomic_DNA"/>
</dbReference>
<protein>
    <submittedName>
        <fullName evidence="6">LysR family transcriptional regulator</fullName>
    </submittedName>
</protein>
<sequence length="308" mass="34916">MVKRGCDMNIEQLEYIVNIARTGSISTTAEIMHVSQAGISKALARLESEIGFELFERTRSGTVPTDRGRIIIDKANEALIKIQDVRDAVLMQNDHIEGEVRLSVSPNFMAILPKSIVSFKNHYPYVRLEITEKDSTDIIEDIKQNKTDMGLIYLNHEPGVTDELWLTKMIESRVVVCVSRHSWLASKASVTRKDLVNQPFVSINGSFSNRYMKQFKEKYGPVNIIFTSNNQEVLKRTIAEGAAIGIFIEFSIKKDPLISSGEIVAIPLVNDDSNSVTFGCARSKKQHFPRTHQVFLKYLMREIHLLEK</sequence>
<accession>A0A972K080</accession>
<dbReference type="Pfam" id="PF03466">
    <property type="entry name" value="LysR_substrate"/>
    <property type="match status" value="1"/>
</dbReference>
<dbReference type="GO" id="GO:0005829">
    <property type="term" value="C:cytosol"/>
    <property type="evidence" value="ECO:0007669"/>
    <property type="project" value="TreeGrafter"/>
</dbReference>